<dbReference type="AlphaFoldDB" id="A0AAN7B8I7"/>
<evidence type="ECO:0000256" key="1">
    <source>
        <dbReference type="SAM" id="MobiDB-lite"/>
    </source>
</evidence>
<feature type="chain" id="PRO_5042929269" evidence="2">
    <location>
        <begin position="21"/>
        <end position="342"/>
    </location>
</feature>
<evidence type="ECO:0000313" key="4">
    <source>
        <dbReference type="Proteomes" id="UP001301769"/>
    </source>
</evidence>
<comment type="caution">
    <text evidence="3">The sequence shown here is derived from an EMBL/GenBank/DDBJ whole genome shotgun (WGS) entry which is preliminary data.</text>
</comment>
<evidence type="ECO:0000256" key="2">
    <source>
        <dbReference type="SAM" id="SignalP"/>
    </source>
</evidence>
<accession>A0AAN7B8I7</accession>
<reference evidence="3" key="1">
    <citation type="journal article" date="2023" name="Mol. Phylogenet. Evol.">
        <title>Genome-scale phylogeny and comparative genomics of the fungal order Sordariales.</title>
        <authorList>
            <person name="Hensen N."/>
            <person name="Bonometti L."/>
            <person name="Westerberg I."/>
            <person name="Brannstrom I.O."/>
            <person name="Guillou S."/>
            <person name="Cros-Aarteil S."/>
            <person name="Calhoun S."/>
            <person name="Haridas S."/>
            <person name="Kuo A."/>
            <person name="Mondo S."/>
            <person name="Pangilinan J."/>
            <person name="Riley R."/>
            <person name="LaButti K."/>
            <person name="Andreopoulos B."/>
            <person name="Lipzen A."/>
            <person name="Chen C."/>
            <person name="Yan M."/>
            <person name="Daum C."/>
            <person name="Ng V."/>
            <person name="Clum A."/>
            <person name="Steindorff A."/>
            <person name="Ohm R.A."/>
            <person name="Martin F."/>
            <person name="Silar P."/>
            <person name="Natvig D.O."/>
            <person name="Lalanne C."/>
            <person name="Gautier V."/>
            <person name="Ament-Velasquez S.L."/>
            <person name="Kruys A."/>
            <person name="Hutchinson M.I."/>
            <person name="Powell A.J."/>
            <person name="Barry K."/>
            <person name="Miller A.N."/>
            <person name="Grigoriev I.V."/>
            <person name="Debuchy R."/>
            <person name="Gladieux P."/>
            <person name="Hiltunen Thoren M."/>
            <person name="Johannesson H."/>
        </authorList>
    </citation>
    <scope>NUCLEOTIDE SEQUENCE</scope>
    <source>
        <strain evidence="3">PSN293</strain>
    </source>
</reference>
<gene>
    <name evidence="3" type="ORF">QBC37DRAFT_387215</name>
</gene>
<keyword evidence="4" id="KW-1185">Reference proteome</keyword>
<sequence>MRSRTLLLLTGSLAITGTTAMQINCNSFGLEDGYQGVDWRASTKDCADATNALEEGYPEWDIPLASNDCQNLMDRGECRISICDANDVTEGVSWLTVWAAARIIHARHKHGGKVAGYVSLDDYVTGFKAFVKVAKIGTPNPTNKRKRDGLPALSEKSLFGRRSALDASAAEAIKAELAKKSPTNGNETDQALVRRDHDDQRYVDWTEIEIPETDLHTNIHIGWNDAEYAPAWNMRDAGELLLTAHQEAERAGSDTSSLRPGAFHAPADVLVEFEWAAHNNHNARDINNGDLRQVVFWAIRERADRGGHGSFIAQIRRGAESVGHLLVRVFRVAAPANQQVCA</sequence>
<feature type="region of interest" description="Disordered" evidence="1">
    <location>
        <begin position="176"/>
        <end position="195"/>
    </location>
</feature>
<organism evidence="3 4">
    <name type="scientific">Rhypophila decipiens</name>
    <dbReference type="NCBI Taxonomy" id="261697"/>
    <lineage>
        <taxon>Eukaryota</taxon>
        <taxon>Fungi</taxon>
        <taxon>Dikarya</taxon>
        <taxon>Ascomycota</taxon>
        <taxon>Pezizomycotina</taxon>
        <taxon>Sordariomycetes</taxon>
        <taxon>Sordariomycetidae</taxon>
        <taxon>Sordariales</taxon>
        <taxon>Naviculisporaceae</taxon>
        <taxon>Rhypophila</taxon>
    </lineage>
</organism>
<evidence type="ECO:0000313" key="3">
    <source>
        <dbReference type="EMBL" id="KAK4214329.1"/>
    </source>
</evidence>
<dbReference type="EMBL" id="MU858095">
    <property type="protein sequence ID" value="KAK4214329.1"/>
    <property type="molecule type" value="Genomic_DNA"/>
</dbReference>
<protein>
    <submittedName>
        <fullName evidence="3">Uncharacterized protein</fullName>
    </submittedName>
</protein>
<keyword evidence="2" id="KW-0732">Signal</keyword>
<dbReference type="Proteomes" id="UP001301769">
    <property type="component" value="Unassembled WGS sequence"/>
</dbReference>
<reference evidence="3" key="2">
    <citation type="submission" date="2023-05" db="EMBL/GenBank/DDBJ databases">
        <authorList>
            <consortium name="Lawrence Berkeley National Laboratory"/>
            <person name="Steindorff A."/>
            <person name="Hensen N."/>
            <person name="Bonometti L."/>
            <person name="Westerberg I."/>
            <person name="Brannstrom I.O."/>
            <person name="Guillou S."/>
            <person name="Cros-Aarteil S."/>
            <person name="Calhoun S."/>
            <person name="Haridas S."/>
            <person name="Kuo A."/>
            <person name="Mondo S."/>
            <person name="Pangilinan J."/>
            <person name="Riley R."/>
            <person name="Labutti K."/>
            <person name="Andreopoulos B."/>
            <person name="Lipzen A."/>
            <person name="Chen C."/>
            <person name="Yanf M."/>
            <person name="Daum C."/>
            <person name="Ng V."/>
            <person name="Clum A."/>
            <person name="Ohm R."/>
            <person name="Martin F."/>
            <person name="Silar P."/>
            <person name="Natvig D."/>
            <person name="Lalanne C."/>
            <person name="Gautier V."/>
            <person name="Ament-Velasquez S.L."/>
            <person name="Kruys A."/>
            <person name="Hutchinson M.I."/>
            <person name="Powell A.J."/>
            <person name="Barry K."/>
            <person name="Miller A.N."/>
            <person name="Grigoriev I.V."/>
            <person name="Debuchy R."/>
            <person name="Gladieux P."/>
            <person name="Thoren M.H."/>
            <person name="Johannesson H."/>
        </authorList>
    </citation>
    <scope>NUCLEOTIDE SEQUENCE</scope>
    <source>
        <strain evidence="3">PSN293</strain>
    </source>
</reference>
<name>A0AAN7B8I7_9PEZI</name>
<proteinExistence type="predicted"/>
<feature type="signal peptide" evidence="2">
    <location>
        <begin position="1"/>
        <end position="20"/>
    </location>
</feature>